<dbReference type="InterPro" id="IPR015424">
    <property type="entry name" value="PyrdxlP-dep_Trfase"/>
</dbReference>
<keyword evidence="4 6" id="KW-0808">Transferase</keyword>
<dbReference type="AlphaFoldDB" id="A0A4V1QV71"/>
<dbReference type="InterPro" id="IPR004839">
    <property type="entry name" value="Aminotransferase_I/II_large"/>
</dbReference>
<evidence type="ECO:0000256" key="3">
    <source>
        <dbReference type="ARBA" id="ARBA00022576"/>
    </source>
</evidence>
<dbReference type="Pfam" id="PF00155">
    <property type="entry name" value="Aminotran_1_2"/>
    <property type="match status" value="1"/>
</dbReference>
<dbReference type="InterPro" id="IPR015422">
    <property type="entry name" value="PyrdxlP-dep_Trfase_small"/>
</dbReference>
<dbReference type="InterPro" id="IPR004838">
    <property type="entry name" value="NHTrfase_class1_PyrdxlP-BS"/>
</dbReference>
<name>A0A4V1QV71_9FIRM</name>
<dbReference type="RefSeq" id="WP_129224492.1">
    <property type="nucleotide sequence ID" value="NZ_SDOZ01000002.1"/>
</dbReference>
<organism evidence="8 9">
    <name type="scientific">Candidatus Borkfalkia ceftriaxoniphila</name>
    <dbReference type="NCBI Taxonomy" id="2508949"/>
    <lineage>
        <taxon>Bacteria</taxon>
        <taxon>Bacillati</taxon>
        <taxon>Bacillota</taxon>
        <taxon>Clostridia</taxon>
        <taxon>Christensenellales</taxon>
        <taxon>Christensenellaceae</taxon>
        <taxon>Candidatus Borkfalkia</taxon>
    </lineage>
</organism>
<dbReference type="GO" id="GO:0008483">
    <property type="term" value="F:transaminase activity"/>
    <property type="evidence" value="ECO:0007669"/>
    <property type="project" value="UniProtKB-KW"/>
</dbReference>
<evidence type="ECO:0000256" key="1">
    <source>
        <dbReference type="ARBA" id="ARBA00001933"/>
    </source>
</evidence>
<dbReference type="InterPro" id="IPR015421">
    <property type="entry name" value="PyrdxlP-dep_Trfase_major"/>
</dbReference>
<proteinExistence type="inferred from homology"/>
<dbReference type="GO" id="GO:0030170">
    <property type="term" value="F:pyridoxal phosphate binding"/>
    <property type="evidence" value="ECO:0007669"/>
    <property type="project" value="InterPro"/>
</dbReference>
<keyword evidence="9" id="KW-1185">Reference proteome</keyword>
<evidence type="ECO:0000313" key="8">
    <source>
        <dbReference type="EMBL" id="RXZ61636.1"/>
    </source>
</evidence>
<dbReference type="OrthoDB" id="9802328at2"/>
<comment type="cofactor">
    <cofactor evidence="1 6">
        <name>pyridoxal 5'-phosphate</name>
        <dbReference type="ChEBI" id="CHEBI:597326"/>
    </cofactor>
</comment>
<dbReference type="PROSITE" id="PS00105">
    <property type="entry name" value="AA_TRANSFER_CLASS_1"/>
    <property type="match status" value="1"/>
</dbReference>
<evidence type="ECO:0000256" key="2">
    <source>
        <dbReference type="ARBA" id="ARBA00007441"/>
    </source>
</evidence>
<comment type="similarity">
    <text evidence="2 6">Belongs to the class-I pyridoxal-phosphate-dependent aminotransferase family.</text>
</comment>
<accession>A0A4V1QV71</accession>
<dbReference type="EMBL" id="SDOZ01000002">
    <property type="protein sequence ID" value="RXZ61636.1"/>
    <property type="molecule type" value="Genomic_DNA"/>
</dbReference>
<reference evidence="8 9" key="1">
    <citation type="journal article" date="2019" name="Gut">
        <title>Antibiotics-induced monodominance of a novel gut bacterial order.</title>
        <authorList>
            <person name="Hildebrand F."/>
            <person name="Moitinho-Silva L."/>
            <person name="Blasche S."/>
            <person name="Jahn M.T."/>
            <person name="Gossmann T.I."/>
            <person name="Heuerta-Cepas J."/>
            <person name="Hercog R."/>
            <person name="Luetge M."/>
            <person name="Bahram M."/>
            <person name="Pryszlak A."/>
            <person name="Alves R.J."/>
            <person name="Waszak S.M."/>
            <person name="Zhu A."/>
            <person name="Ye L."/>
            <person name="Costea P.I."/>
            <person name="Aalvink S."/>
            <person name="Belzer C."/>
            <person name="Forslund S.K."/>
            <person name="Sunagawa S."/>
            <person name="Hentschel U."/>
            <person name="Merten C."/>
            <person name="Patil K.R."/>
            <person name="Benes V."/>
            <person name="Bork P."/>
        </authorList>
    </citation>
    <scope>NUCLEOTIDE SEQUENCE [LARGE SCALE GENOMIC DNA]</scope>
    <source>
        <strain evidence="8 9">HDS1380</strain>
    </source>
</reference>
<keyword evidence="3 6" id="KW-0032">Aminotransferase</keyword>
<dbReference type="SUPFAM" id="SSF53383">
    <property type="entry name" value="PLP-dependent transferases"/>
    <property type="match status" value="1"/>
</dbReference>
<dbReference type="InterPro" id="IPR050596">
    <property type="entry name" value="AspAT/PAT-like"/>
</dbReference>
<dbReference type="CDD" id="cd00609">
    <property type="entry name" value="AAT_like"/>
    <property type="match status" value="1"/>
</dbReference>
<evidence type="ECO:0000256" key="5">
    <source>
        <dbReference type="ARBA" id="ARBA00022898"/>
    </source>
</evidence>
<dbReference type="PANTHER" id="PTHR46383:SF3">
    <property type="entry name" value="ASPARTATE AMINOTRANSFERASE-RELATED"/>
    <property type="match status" value="1"/>
</dbReference>
<evidence type="ECO:0000313" key="9">
    <source>
        <dbReference type="Proteomes" id="UP000291269"/>
    </source>
</evidence>
<evidence type="ECO:0000256" key="6">
    <source>
        <dbReference type="RuleBase" id="RU000481"/>
    </source>
</evidence>
<evidence type="ECO:0000256" key="4">
    <source>
        <dbReference type="ARBA" id="ARBA00022679"/>
    </source>
</evidence>
<gene>
    <name evidence="8" type="ORF">ESZ91_04365</name>
</gene>
<dbReference type="Proteomes" id="UP000291269">
    <property type="component" value="Unassembled WGS sequence"/>
</dbReference>
<dbReference type="GO" id="GO:0006520">
    <property type="term" value="P:amino acid metabolic process"/>
    <property type="evidence" value="ECO:0007669"/>
    <property type="project" value="InterPro"/>
</dbReference>
<keyword evidence="5" id="KW-0663">Pyridoxal phosphate</keyword>
<dbReference type="Gene3D" id="3.40.640.10">
    <property type="entry name" value="Type I PLP-dependent aspartate aminotransferase-like (Major domain)"/>
    <property type="match status" value="1"/>
</dbReference>
<feature type="domain" description="Aminotransferase class I/classII large" evidence="7">
    <location>
        <begin position="31"/>
        <end position="381"/>
    </location>
</feature>
<protein>
    <recommendedName>
        <fullName evidence="6">Aminotransferase</fullName>
        <ecNumber evidence="6">2.6.1.-</ecNumber>
    </recommendedName>
</protein>
<dbReference type="FunFam" id="3.40.640.10:FF:000033">
    <property type="entry name" value="Aspartate aminotransferase"/>
    <property type="match status" value="1"/>
</dbReference>
<evidence type="ECO:0000259" key="7">
    <source>
        <dbReference type="Pfam" id="PF00155"/>
    </source>
</evidence>
<sequence>MKDFLNQRVKDLKPSGIRKFFDIVSEMKGAISLGVGEPDFITPWHIRNAAIRSVQRGYTQYTGNRGIPKLRELISRYLFERFSVSYPADNVIVTVGASEGIDLVLRAICEVGDDILVPEPSYVSYFPCVHLSGANAVPVKCVRENGFIVTPEMLEGSITPRTKAIILPYPNNPTGGIMTKEQLEAIVPVIVKHDLLVISDEIYAELTYGGKHVSVASFEGMRERTVLISGFSKAFAMTGWRIGFVCAPPEIDKALFKIHQYVIMCAPTNSQYAAIEALEEGFTDNFSVVETMRAEYDKRRRFMVDFFNGCGLRCFEPRGAFYVFPSVESLQTDGEAFANGLLRAEKVAVVPGNAFGDAGRFHVRCSYATSMANLSEAASRIGKYLDQVKKG</sequence>
<dbReference type="Gene3D" id="3.90.1150.10">
    <property type="entry name" value="Aspartate Aminotransferase, domain 1"/>
    <property type="match status" value="1"/>
</dbReference>
<comment type="caution">
    <text evidence="8">The sequence shown here is derived from an EMBL/GenBank/DDBJ whole genome shotgun (WGS) entry which is preliminary data.</text>
</comment>
<dbReference type="PANTHER" id="PTHR46383">
    <property type="entry name" value="ASPARTATE AMINOTRANSFERASE"/>
    <property type="match status" value="1"/>
</dbReference>
<dbReference type="EC" id="2.6.1.-" evidence="6"/>